<proteinExistence type="predicted"/>
<name>A0A3R9Q001_9BACI</name>
<evidence type="ECO:0000313" key="2">
    <source>
        <dbReference type="EMBL" id="RSL30642.1"/>
    </source>
</evidence>
<evidence type="ECO:0000313" key="3">
    <source>
        <dbReference type="Proteomes" id="UP000275076"/>
    </source>
</evidence>
<keyword evidence="1" id="KW-0812">Transmembrane</keyword>
<dbReference type="Proteomes" id="UP000275076">
    <property type="component" value="Unassembled WGS sequence"/>
</dbReference>
<reference evidence="2 3" key="1">
    <citation type="submission" date="2018-10" db="EMBL/GenBank/DDBJ databases">
        <title>Draft genome sequence of Bacillus salarius IM0101, isolated from a hypersaline soil in Inner Mongolia, China.</title>
        <authorList>
            <person name="Yamprayoonswat W."/>
            <person name="Boonvisut S."/>
            <person name="Jumpathong W."/>
            <person name="Sittihan S."/>
            <person name="Ruangsuj P."/>
            <person name="Wanthongcharoen S."/>
            <person name="Thongpramul N."/>
            <person name="Pimmason S."/>
            <person name="Yu B."/>
            <person name="Yasawong M."/>
        </authorList>
    </citation>
    <scope>NUCLEOTIDE SEQUENCE [LARGE SCALE GENOMIC DNA]</scope>
    <source>
        <strain evidence="2 3">IM0101</strain>
    </source>
</reference>
<feature type="transmembrane region" description="Helical" evidence="1">
    <location>
        <begin position="34"/>
        <end position="54"/>
    </location>
</feature>
<sequence length="100" mass="11547">MRIWNIVSIIVAGMVTVYGFLLTSIFMLPGSGSGAWIVIVITSMILVLWFWILYRFYKQNHGRHMVWMTSLLLTIPACLYAVEIALILTNSSHDIWDWLI</sequence>
<gene>
    <name evidence="2" type="ORF">D7Z54_25110</name>
</gene>
<dbReference type="AlphaFoldDB" id="A0A3R9Q001"/>
<keyword evidence="1" id="KW-0472">Membrane</keyword>
<dbReference type="EMBL" id="RBVX01000034">
    <property type="protein sequence ID" value="RSL30642.1"/>
    <property type="molecule type" value="Genomic_DNA"/>
</dbReference>
<dbReference type="RefSeq" id="WP_125560262.1">
    <property type="nucleotide sequence ID" value="NZ_RBVX01000034.1"/>
</dbReference>
<comment type="caution">
    <text evidence="2">The sequence shown here is derived from an EMBL/GenBank/DDBJ whole genome shotgun (WGS) entry which is preliminary data.</text>
</comment>
<accession>A0A3R9Q001</accession>
<keyword evidence="1" id="KW-1133">Transmembrane helix</keyword>
<feature type="transmembrane region" description="Helical" evidence="1">
    <location>
        <begin position="66"/>
        <end position="88"/>
    </location>
</feature>
<organism evidence="2 3">
    <name type="scientific">Salibacterium salarium</name>
    <dbReference type="NCBI Taxonomy" id="284579"/>
    <lineage>
        <taxon>Bacteria</taxon>
        <taxon>Bacillati</taxon>
        <taxon>Bacillota</taxon>
        <taxon>Bacilli</taxon>
        <taxon>Bacillales</taxon>
        <taxon>Bacillaceae</taxon>
    </lineage>
</organism>
<keyword evidence="3" id="KW-1185">Reference proteome</keyword>
<protein>
    <submittedName>
        <fullName evidence="2">Uncharacterized protein</fullName>
    </submittedName>
</protein>
<feature type="transmembrane region" description="Helical" evidence="1">
    <location>
        <begin position="7"/>
        <end position="28"/>
    </location>
</feature>
<evidence type="ECO:0000256" key="1">
    <source>
        <dbReference type="SAM" id="Phobius"/>
    </source>
</evidence>